<evidence type="ECO:0000313" key="4">
    <source>
        <dbReference type="Proteomes" id="UP000640426"/>
    </source>
</evidence>
<feature type="signal peptide" evidence="2">
    <location>
        <begin position="1"/>
        <end position="21"/>
    </location>
</feature>
<accession>A0ABS0XPK6</accession>
<dbReference type="RefSeq" id="WP_199037183.1">
    <property type="nucleotide sequence ID" value="NZ_JAELXS010000004.1"/>
</dbReference>
<feature type="chain" id="PRO_5047289298" evidence="2">
    <location>
        <begin position="22"/>
        <end position="304"/>
    </location>
</feature>
<gene>
    <name evidence="3" type="ORF">JAO74_09045</name>
</gene>
<feature type="compositionally biased region" description="Basic and acidic residues" evidence="1">
    <location>
        <begin position="64"/>
        <end position="116"/>
    </location>
</feature>
<evidence type="ECO:0000256" key="1">
    <source>
        <dbReference type="SAM" id="MobiDB-lite"/>
    </source>
</evidence>
<keyword evidence="2" id="KW-0732">Signal</keyword>
<dbReference type="Proteomes" id="UP000640426">
    <property type="component" value="Unassembled WGS sequence"/>
</dbReference>
<dbReference type="EMBL" id="JAELXS010000004">
    <property type="protein sequence ID" value="MBJ6121937.1"/>
    <property type="molecule type" value="Genomic_DNA"/>
</dbReference>
<feature type="compositionally biased region" description="Basic and acidic residues" evidence="1">
    <location>
        <begin position="23"/>
        <end position="50"/>
    </location>
</feature>
<organism evidence="3 4">
    <name type="scientific">Sphingomonas mollis</name>
    <dbReference type="NCBI Taxonomy" id="2795726"/>
    <lineage>
        <taxon>Bacteria</taxon>
        <taxon>Pseudomonadati</taxon>
        <taxon>Pseudomonadota</taxon>
        <taxon>Alphaproteobacteria</taxon>
        <taxon>Sphingomonadales</taxon>
        <taxon>Sphingomonadaceae</taxon>
        <taxon>Sphingomonas</taxon>
    </lineage>
</organism>
<evidence type="ECO:0000313" key="3">
    <source>
        <dbReference type="EMBL" id="MBJ6121937.1"/>
    </source>
</evidence>
<dbReference type="Gene3D" id="3.10.450.160">
    <property type="entry name" value="inner membrane protein cigr"/>
    <property type="match status" value="1"/>
</dbReference>
<evidence type="ECO:0000256" key="2">
    <source>
        <dbReference type="SAM" id="SignalP"/>
    </source>
</evidence>
<feature type="region of interest" description="Disordered" evidence="1">
    <location>
        <begin position="19"/>
        <end position="167"/>
    </location>
</feature>
<name>A0ABS0XPK6_9SPHN</name>
<dbReference type="Pfam" id="PF11776">
    <property type="entry name" value="RcnB"/>
    <property type="match status" value="1"/>
</dbReference>
<keyword evidence="4" id="KW-1185">Reference proteome</keyword>
<sequence length="304" mass="35789">MRKLIGALLAATMLMPTIATAQEPDRRGDRPRGDMRGDMRGDGRGDRQRAPDAAPDVGQARQAPWRDDTRRGGFQGERRDPAAERPDRNDGPRGGIDRGDRPEPRRPDFQPADRGRPGSSATWRDGNRTERGIDDRQGDRRDDRRNDGRDWNNRGDRNDRRGDDWTRSRFNDRDRVGNWSNDRRFNGSDRGNDWSNDRRGNNWDRGWRNENRYDWNRYRTTNRGAYRLPRYYAPNGWDRGYRRFGVGAGLSSVLWNRNYWISDPWSYRLPEAYGPYRWVRYYDDALLVDLRSGQVIDAVYGIFW</sequence>
<dbReference type="InterPro" id="IPR024572">
    <property type="entry name" value="RcnB"/>
</dbReference>
<proteinExistence type="predicted"/>
<feature type="compositionally biased region" description="Basic and acidic residues" evidence="1">
    <location>
        <begin position="125"/>
        <end position="167"/>
    </location>
</feature>
<reference evidence="4" key="1">
    <citation type="submission" date="2020-12" db="EMBL/GenBank/DDBJ databases">
        <title>Hymenobacter sp.</title>
        <authorList>
            <person name="Kim M.K."/>
        </authorList>
    </citation>
    <scope>NUCLEOTIDE SEQUENCE [LARGE SCALE GENOMIC DNA]</scope>
    <source>
        <strain evidence="4">BT553</strain>
    </source>
</reference>
<protein>
    <submittedName>
        <fullName evidence="3">RcnB family protein</fullName>
    </submittedName>
</protein>
<comment type="caution">
    <text evidence="3">The sequence shown here is derived from an EMBL/GenBank/DDBJ whole genome shotgun (WGS) entry which is preliminary data.</text>
</comment>